<dbReference type="InterPro" id="IPR000731">
    <property type="entry name" value="SSD"/>
</dbReference>
<reference evidence="10" key="1">
    <citation type="submission" date="2015-11" db="EMBL/GenBank/DDBJ databases">
        <authorList>
            <person name="Dugat-Bony E."/>
        </authorList>
    </citation>
    <scope>NUCLEOTIDE SEQUENCE [LARGE SCALE GENOMIC DNA]</scope>
    <source>
        <strain evidence="10">Mu292</strain>
    </source>
</reference>
<accession>A0A0X2NK01</accession>
<dbReference type="PANTHER" id="PTHR33406:SF13">
    <property type="entry name" value="MEMBRANE PROTEIN YDFJ"/>
    <property type="match status" value="1"/>
</dbReference>
<evidence type="ECO:0000313" key="10">
    <source>
        <dbReference type="Proteomes" id="UP000182498"/>
    </source>
</evidence>
<dbReference type="InterPro" id="IPR001036">
    <property type="entry name" value="Acrflvin-R"/>
</dbReference>
<keyword evidence="2" id="KW-1003">Cell membrane</keyword>
<feature type="transmembrane region" description="Helical" evidence="7">
    <location>
        <begin position="308"/>
        <end position="333"/>
    </location>
</feature>
<evidence type="ECO:0000256" key="5">
    <source>
        <dbReference type="ARBA" id="ARBA00023136"/>
    </source>
</evidence>
<feature type="transmembrane region" description="Helical" evidence="7">
    <location>
        <begin position="615"/>
        <end position="634"/>
    </location>
</feature>
<dbReference type="AlphaFoldDB" id="A0A0X2NK01"/>
<feature type="domain" description="SSD" evidence="8">
    <location>
        <begin position="238"/>
        <end position="367"/>
    </location>
</feature>
<dbReference type="OrthoDB" id="7051771at2"/>
<proteinExistence type="predicted"/>
<dbReference type="InterPro" id="IPR004869">
    <property type="entry name" value="MMPL_dom"/>
</dbReference>
<evidence type="ECO:0000256" key="1">
    <source>
        <dbReference type="ARBA" id="ARBA00004651"/>
    </source>
</evidence>
<keyword evidence="3 7" id="KW-0812">Transmembrane</keyword>
<dbReference type="SUPFAM" id="SSF82866">
    <property type="entry name" value="Multidrug efflux transporter AcrB transmembrane domain"/>
    <property type="match status" value="2"/>
</dbReference>
<gene>
    <name evidence="9" type="ORF">CVAR292_00392</name>
</gene>
<evidence type="ECO:0000256" key="3">
    <source>
        <dbReference type="ARBA" id="ARBA00022692"/>
    </source>
</evidence>
<sequence>MATFLFRLGRWSFLHRKFVLVVWLGVLVVVGGLSTAFQKGYNDLFAIDGVPSRHATEMLMDKFPGTKNPMEDAGVTLVYQAPEGKTLTDPDVAAAVDESIAAVKDNVAAMTDEAREALTGPVAANDAQTDLLIGQETEMGLPKEVAEADAANVALVSPDGTTGTTSFSFDVELPADVTPADKDAVTDALQIARDAGLQAEAGGAGFGDPIEIEPISEVIGVIVAFIVLIFTFGSMLAAGLPLITAVIGVGLGALGITGATALVPLNNITPVLGIMIGLAVGIDYALFIMSRFRDELRHGRSRPDAVGLAVGTAGSAVVFAGLTVIVALVGLALANIEFLTYMGFAAAAIVLIAVLVALTLLPALLGFAGDRVFRKDAASGRLRQSDIPDSTGARGRHGKPRKPGVLARLSGRFGGTSRDARTARNPSAPTLGTRWVTLIHRAPGVFVVIVIAVLVLLTLPAKNLQLSLPSDMTSPESTTQRKSAELIEEVFGAGRNSPLLVIVDAENVDPEAESLKPLVAGGIEPAQASFVMIKDQLGNNVGVKHAQLIGASEDGSTAQILVTPTTGPIDEKTVQLIGQLRGEQSRIEAETGVDMGITGFTPIQQDVTDRLEGAMPVYLGLVVGLALVLLLMVFRSLMVPLVAATGFLLSIGAAFGVTVLFWQEGLWGLIDSPGPLISFMPIFLIGVTFGLAMDYEVFILSRMRERWTKHSHRAVADGSAGKFNAVEDSVVRGFGMGARVVTAAALIMIAVFASFIAQPLPFIKVFGFALGAGVLFDAFFIRMTLVPALMFITGRATWYMPRWLDKVLPTFDVEGEKLEEAYASGAIETIDDEPAKERKFRKARRSRQATQ</sequence>
<name>A0A0X2NK01_9CORY</name>
<organism evidence="9 10">
    <name type="scientific">Corynebacterium variabile</name>
    <dbReference type="NCBI Taxonomy" id="1727"/>
    <lineage>
        <taxon>Bacteria</taxon>
        <taxon>Bacillati</taxon>
        <taxon>Actinomycetota</taxon>
        <taxon>Actinomycetes</taxon>
        <taxon>Mycobacteriales</taxon>
        <taxon>Corynebacteriaceae</taxon>
        <taxon>Corynebacterium</taxon>
    </lineage>
</organism>
<dbReference type="GO" id="GO:0005886">
    <property type="term" value="C:plasma membrane"/>
    <property type="evidence" value="ECO:0007669"/>
    <property type="project" value="UniProtKB-SubCell"/>
</dbReference>
<dbReference type="Pfam" id="PF03176">
    <property type="entry name" value="MMPL"/>
    <property type="match status" value="2"/>
</dbReference>
<feature type="transmembrane region" description="Helical" evidence="7">
    <location>
        <begin position="218"/>
        <end position="237"/>
    </location>
</feature>
<dbReference type="InterPro" id="IPR050545">
    <property type="entry name" value="Mycobact_MmpL"/>
</dbReference>
<dbReference type="PANTHER" id="PTHR33406">
    <property type="entry name" value="MEMBRANE PROTEIN MJ1562-RELATED"/>
    <property type="match status" value="1"/>
</dbReference>
<feature type="transmembrane region" description="Helical" evidence="7">
    <location>
        <begin position="740"/>
        <end position="760"/>
    </location>
</feature>
<feature type="region of interest" description="Disordered" evidence="6">
    <location>
        <begin position="383"/>
        <end position="426"/>
    </location>
</feature>
<dbReference type="Gene3D" id="1.20.1640.10">
    <property type="entry name" value="Multidrug efflux transporter AcrB transmembrane domain"/>
    <property type="match status" value="2"/>
</dbReference>
<feature type="transmembrane region" description="Helical" evidence="7">
    <location>
        <begin position="339"/>
        <end position="365"/>
    </location>
</feature>
<evidence type="ECO:0000256" key="6">
    <source>
        <dbReference type="SAM" id="MobiDB-lite"/>
    </source>
</evidence>
<evidence type="ECO:0000256" key="2">
    <source>
        <dbReference type="ARBA" id="ARBA00022475"/>
    </source>
</evidence>
<keyword evidence="5 7" id="KW-0472">Membrane</keyword>
<keyword evidence="4 7" id="KW-1133">Transmembrane helix</keyword>
<dbReference type="PRINTS" id="PR00702">
    <property type="entry name" value="ACRIFLAVINRP"/>
</dbReference>
<feature type="transmembrane region" description="Helical" evidence="7">
    <location>
        <begin position="442"/>
        <end position="461"/>
    </location>
</feature>
<dbReference type="RefSeq" id="WP_073883445.1">
    <property type="nucleotide sequence ID" value="NZ_FAUH01000002.1"/>
</dbReference>
<evidence type="ECO:0000256" key="7">
    <source>
        <dbReference type="SAM" id="Phobius"/>
    </source>
</evidence>
<feature type="transmembrane region" description="Helical" evidence="7">
    <location>
        <begin position="682"/>
        <end position="700"/>
    </location>
</feature>
<protein>
    <submittedName>
        <fullName evidence="9">Predicted drug exporters of the RND superfamily</fullName>
    </submittedName>
</protein>
<dbReference type="GO" id="GO:0022857">
    <property type="term" value="F:transmembrane transporter activity"/>
    <property type="evidence" value="ECO:0007669"/>
    <property type="project" value="InterPro"/>
</dbReference>
<feature type="transmembrane region" description="Helical" evidence="7">
    <location>
        <begin position="268"/>
        <end position="287"/>
    </location>
</feature>
<dbReference type="Proteomes" id="UP000182498">
    <property type="component" value="Unassembled WGS sequence"/>
</dbReference>
<evidence type="ECO:0000313" key="9">
    <source>
        <dbReference type="EMBL" id="CUU65079.1"/>
    </source>
</evidence>
<feature type="transmembrane region" description="Helical" evidence="7">
    <location>
        <begin position="242"/>
        <end position="262"/>
    </location>
</feature>
<dbReference type="PROSITE" id="PS50156">
    <property type="entry name" value="SSD"/>
    <property type="match status" value="1"/>
</dbReference>
<keyword evidence="10" id="KW-1185">Reference proteome</keyword>
<evidence type="ECO:0000256" key="4">
    <source>
        <dbReference type="ARBA" id="ARBA00022989"/>
    </source>
</evidence>
<dbReference type="EMBL" id="FAUH01000002">
    <property type="protein sequence ID" value="CUU65079.1"/>
    <property type="molecule type" value="Genomic_DNA"/>
</dbReference>
<feature type="transmembrane region" description="Helical" evidence="7">
    <location>
        <begin position="766"/>
        <end position="792"/>
    </location>
</feature>
<evidence type="ECO:0000259" key="8">
    <source>
        <dbReference type="PROSITE" id="PS50156"/>
    </source>
</evidence>
<feature type="transmembrane region" description="Helical" evidence="7">
    <location>
        <begin position="641"/>
        <end position="662"/>
    </location>
</feature>
<comment type="subcellular location">
    <subcellularLocation>
        <location evidence="1">Cell membrane</location>
        <topology evidence="1">Multi-pass membrane protein</topology>
    </subcellularLocation>
</comment>